<proteinExistence type="predicted"/>
<comment type="caution">
    <text evidence="1">The sequence shown here is derived from an EMBL/GenBank/DDBJ whole genome shotgun (WGS) entry which is preliminary data.</text>
</comment>
<evidence type="ECO:0008006" key="3">
    <source>
        <dbReference type="Google" id="ProtNLM"/>
    </source>
</evidence>
<accession>A0ABP7WPV4</accession>
<name>A0ABP7WPV4_9SPHI</name>
<gene>
    <name evidence="1" type="ORF">GCM10022392_14430</name>
</gene>
<evidence type="ECO:0000313" key="2">
    <source>
        <dbReference type="Proteomes" id="UP001500841"/>
    </source>
</evidence>
<evidence type="ECO:0000313" key="1">
    <source>
        <dbReference type="EMBL" id="GAA4093126.1"/>
    </source>
</evidence>
<reference evidence="2" key="1">
    <citation type="journal article" date="2019" name="Int. J. Syst. Evol. Microbiol.">
        <title>The Global Catalogue of Microorganisms (GCM) 10K type strain sequencing project: providing services to taxonomists for standard genome sequencing and annotation.</title>
        <authorList>
            <consortium name="The Broad Institute Genomics Platform"/>
            <consortium name="The Broad Institute Genome Sequencing Center for Infectious Disease"/>
            <person name="Wu L."/>
            <person name="Ma J."/>
        </authorList>
    </citation>
    <scope>NUCLEOTIDE SEQUENCE [LARGE SCALE GENOMIC DNA]</scope>
    <source>
        <strain evidence="2">JCM 17085</strain>
    </source>
</reference>
<dbReference type="EMBL" id="BAABCV010000004">
    <property type="protein sequence ID" value="GAA4093126.1"/>
    <property type="molecule type" value="Genomic_DNA"/>
</dbReference>
<sequence>MSDKKISELTEATTINQADVSVLISGGTDYKFAFSTLLQFLGSNLTVGANISFGIVLPQNTSGKNGDLFINTTTGSFAQKTSSIWSVVYTLPSNNTQTDSTVLYGLGVPGASIGNNNDTYINTGTGIFYKKTAGAWNQVFSMQSGPQGPQGTAGINGTNGTNGFSVLNGNSNPSNSINGVNGDFYINTSNYTLFGPKTVDDWGEGVSLIPPGIAAGGTAGQALFKASNADYDSEWGTIDISFAGLSGEPGDNSGLSVALDGKVDKLTGYGLSQENYSSSEKNKLANLSEHFKGKYTSASALTTANASANPGDYAFVDTGIGTNSKMYIWDTDDNAWILSSGDITPDATEITPGLVELATIAEALARTDDQRAMTALKTIGLILDEKKNVFYQIAPVSLNEVSILMRNPGNVTAITISGATNAKLKVGAAGIYPTGTQTFPFAYSAGDRVFITYNYSDLTNASCNIILTCKDN</sequence>
<keyword evidence="2" id="KW-1185">Reference proteome</keyword>
<protein>
    <recommendedName>
        <fullName evidence="3">Collagen triple helix repeat protein</fullName>
    </recommendedName>
</protein>
<dbReference type="Proteomes" id="UP001500841">
    <property type="component" value="Unassembled WGS sequence"/>
</dbReference>
<dbReference type="RefSeq" id="WP_345102313.1">
    <property type="nucleotide sequence ID" value="NZ_BAABCV010000004.1"/>
</dbReference>
<organism evidence="1 2">
    <name type="scientific">Mucilaginibacter panaciglaebae</name>
    <dbReference type="NCBI Taxonomy" id="502331"/>
    <lineage>
        <taxon>Bacteria</taxon>
        <taxon>Pseudomonadati</taxon>
        <taxon>Bacteroidota</taxon>
        <taxon>Sphingobacteriia</taxon>
        <taxon>Sphingobacteriales</taxon>
        <taxon>Sphingobacteriaceae</taxon>
        <taxon>Mucilaginibacter</taxon>
    </lineage>
</organism>